<evidence type="ECO:0000259" key="2">
    <source>
        <dbReference type="Pfam" id="PF00561"/>
    </source>
</evidence>
<dbReference type="OrthoDB" id="299757at2157"/>
<dbReference type="EMBL" id="WUUS01000003">
    <property type="protein sequence ID" value="MXR40812.1"/>
    <property type="molecule type" value="Genomic_DNA"/>
</dbReference>
<dbReference type="Pfam" id="PF00561">
    <property type="entry name" value="Abhydrolase_1"/>
    <property type="match status" value="1"/>
</dbReference>
<dbReference type="PRINTS" id="PR00111">
    <property type="entry name" value="ABHYDROLASE"/>
</dbReference>
<dbReference type="Proteomes" id="UP000437065">
    <property type="component" value="Unassembled WGS sequence"/>
</dbReference>
<evidence type="ECO:0000256" key="1">
    <source>
        <dbReference type="ARBA" id="ARBA00022801"/>
    </source>
</evidence>
<dbReference type="InterPro" id="IPR000639">
    <property type="entry name" value="Epox_hydrolase-like"/>
</dbReference>
<evidence type="ECO:0000313" key="4">
    <source>
        <dbReference type="Proteomes" id="UP000437065"/>
    </source>
</evidence>
<comment type="caution">
    <text evidence="3">The sequence shown here is derived from an EMBL/GenBank/DDBJ whole genome shotgun (WGS) entry which is preliminary data.</text>
</comment>
<dbReference type="InterPro" id="IPR029058">
    <property type="entry name" value="AB_hydrolase_fold"/>
</dbReference>
<dbReference type="SUPFAM" id="SSF53474">
    <property type="entry name" value="alpha/beta-Hydrolases"/>
    <property type="match status" value="1"/>
</dbReference>
<organism evidence="3 4">
    <name type="scientific">Halobaculum saliterrae</name>
    <dbReference type="NCBI Taxonomy" id="2073113"/>
    <lineage>
        <taxon>Archaea</taxon>
        <taxon>Methanobacteriati</taxon>
        <taxon>Methanobacteriota</taxon>
        <taxon>Stenosarchaea group</taxon>
        <taxon>Halobacteria</taxon>
        <taxon>Halobacteriales</taxon>
        <taxon>Haloferacaceae</taxon>
        <taxon>Halobaculum</taxon>
    </lineage>
</organism>
<keyword evidence="1 3" id="KW-0378">Hydrolase</keyword>
<dbReference type="InterPro" id="IPR000073">
    <property type="entry name" value="AB_hydrolase_1"/>
</dbReference>
<dbReference type="AlphaFoldDB" id="A0A6B0SX20"/>
<sequence>MAPNRTVEDLPIDHEFRDASGVRLHVVAAGNPADPLVVLLHGFPEFWYGWHRYIEPLVEAGYRVLVPDQRGYNRSGKPAGVRPYRITELTRDIVALIRSDGYESAHVVGHDWGAMVAWNLALREPQRVDRLGVVNVPHPTAFRRTLLGNREQLRRSWYAFAFQIPLLPEWTAARNDFALWTRVLTESVPAGTFDEADLDRYRTAWGRPRAARSMVNWYRAVPRYPRLPPRESVEAPTLIVWGERDEALVPELAPRSLSYCENGRLERFPDAGHFVTHERPDNVAELLVDHLGG</sequence>
<keyword evidence="4" id="KW-1185">Reference proteome</keyword>
<dbReference type="PANTHER" id="PTHR43329">
    <property type="entry name" value="EPOXIDE HYDROLASE"/>
    <property type="match status" value="1"/>
</dbReference>
<proteinExistence type="predicted"/>
<gene>
    <name evidence="3" type="ORF">GRX01_05590</name>
</gene>
<feature type="domain" description="AB hydrolase-1" evidence="2">
    <location>
        <begin position="35"/>
        <end position="280"/>
    </location>
</feature>
<evidence type="ECO:0000313" key="3">
    <source>
        <dbReference type="EMBL" id="MXR40812.1"/>
    </source>
</evidence>
<reference evidence="3 4" key="1">
    <citation type="submission" date="2019-12" db="EMBL/GenBank/DDBJ databases">
        <title>Isolation and characterization of three novel carbon monoxide-oxidizing members of Halobacteria from salione crusts and soils.</title>
        <authorList>
            <person name="Myers M.R."/>
            <person name="King G.M."/>
        </authorList>
    </citation>
    <scope>NUCLEOTIDE SEQUENCE [LARGE SCALE GENOMIC DNA]</scope>
    <source>
        <strain evidence="3 4">WSA2</strain>
    </source>
</reference>
<dbReference type="PRINTS" id="PR00412">
    <property type="entry name" value="EPOXHYDRLASE"/>
</dbReference>
<dbReference type="Gene3D" id="3.40.50.1820">
    <property type="entry name" value="alpha/beta hydrolase"/>
    <property type="match status" value="1"/>
</dbReference>
<dbReference type="GO" id="GO:0016787">
    <property type="term" value="F:hydrolase activity"/>
    <property type="evidence" value="ECO:0007669"/>
    <property type="project" value="UniProtKB-KW"/>
</dbReference>
<protein>
    <submittedName>
        <fullName evidence="3">Alpha/beta fold hydrolase</fullName>
    </submittedName>
</protein>
<dbReference type="RefSeq" id="WP_159664311.1">
    <property type="nucleotide sequence ID" value="NZ_WUUS01000003.1"/>
</dbReference>
<name>A0A6B0SX20_9EURY</name>
<accession>A0A6B0SX20</accession>